<name>A0ABZ0B4G8_9BURK</name>
<gene>
    <name evidence="3" type="ORF">RAN89_08990</name>
</gene>
<accession>A0ABZ0B4G8</accession>
<dbReference type="Pfam" id="PF02325">
    <property type="entry name" value="CCB3_YggT"/>
    <property type="match status" value="2"/>
</dbReference>
<evidence type="ECO:0000313" key="4">
    <source>
        <dbReference type="Proteomes" id="UP001302257"/>
    </source>
</evidence>
<keyword evidence="2" id="KW-0472">Membrane</keyword>
<feature type="transmembrane region" description="Helical" evidence="2">
    <location>
        <begin position="6"/>
        <end position="27"/>
    </location>
</feature>
<proteinExistence type="inferred from homology"/>
<dbReference type="PANTHER" id="PTHR33219:SF14">
    <property type="entry name" value="PROTEIN COFACTOR ASSEMBLY OF COMPLEX C SUBUNIT B CCB3, CHLOROPLASTIC-RELATED"/>
    <property type="match status" value="1"/>
</dbReference>
<feature type="transmembrane region" description="Helical" evidence="2">
    <location>
        <begin position="99"/>
        <end position="125"/>
    </location>
</feature>
<evidence type="ECO:0000256" key="2">
    <source>
        <dbReference type="SAM" id="Phobius"/>
    </source>
</evidence>
<comment type="similarity">
    <text evidence="1">Belongs to the YggT family.</text>
</comment>
<feature type="transmembrane region" description="Helical" evidence="2">
    <location>
        <begin position="69"/>
        <end position="87"/>
    </location>
</feature>
<protein>
    <submittedName>
        <fullName evidence="3">YggT family protein</fullName>
    </submittedName>
</protein>
<dbReference type="EMBL" id="CP132507">
    <property type="protein sequence ID" value="WNO06545.1"/>
    <property type="molecule type" value="Genomic_DNA"/>
</dbReference>
<feature type="transmembrane region" description="Helical" evidence="2">
    <location>
        <begin position="39"/>
        <end position="57"/>
    </location>
</feature>
<sequence length="190" mass="20670">MLYKIVALLLEVVSGLLTTTALLRLYMQHQRIPLSARSGNPLGRFIFALTDWIVLPLRRVIPALGRWDMASLTAAFLIQLAHFAVLWSLNGFGVTPMSIVVLALLGMVRLSLSGLTAMVLVYAVLSWVQTQSFLSELLDRLVTPLLAPIRKVLPLVGGVDLSPLVLLVVLQIFTIVLGDVQYGLLSAVAG</sequence>
<evidence type="ECO:0000256" key="1">
    <source>
        <dbReference type="ARBA" id="ARBA00010894"/>
    </source>
</evidence>
<dbReference type="PANTHER" id="PTHR33219">
    <property type="entry name" value="YLMG HOMOLOG PROTEIN 2, CHLOROPLASTIC"/>
    <property type="match status" value="1"/>
</dbReference>
<feature type="transmembrane region" description="Helical" evidence="2">
    <location>
        <begin position="164"/>
        <end position="185"/>
    </location>
</feature>
<evidence type="ECO:0000313" key="3">
    <source>
        <dbReference type="EMBL" id="WNO06545.1"/>
    </source>
</evidence>
<keyword evidence="2" id="KW-0812">Transmembrane</keyword>
<dbReference type="InterPro" id="IPR003425">
    <property type="entry name" value="CCB3/YggT"/>
</dbReference>
<dbReference type="RefSeq" id="WP_313869240.1">
    <property type="nucleotide sequence ID" value="NZ_CP132507.1"/>
</dbReference>
<keyword evidence="4" id="KW-1185">Reference proteome</keyword>
<organism evidence="3 4">
    <name type="scientific">Rhodoferax mekongensis</name>
    <dbReference type="NCBI Taxonomy" id="3068341"/>
    <lineage>
        <taxon>Bacteria</taxon>
        <taxon>Pseudomonadati</taxon>
        <taxon>Pseudomonadota</taxon>
        <taxon>Betaproteobacteria</taxon>
        <taxon>Burkholderiales</taxon>
        <taxon>Comamonadaceae</taxon>
        <taxon>Rhodoferax</taxon>
    </lineage>
</organism>
<reference evidence="3 4" key="1">
    <citation type="submission" date="2023-08" db="EMBL/GenBank/DDBJ databases">
        <title>Rhodoferax potami sp. nov. and Rhodoferax mekongensis sp. nov., isolated from the Mekong River in Thailand.</title>
        <authorList>
            <person name="Kitikhun S."/>
            <person name="Charoenyingcharoen P."/>
            <person name="Siriarchawattana P."/>
            <person name="Likhitrattanapisal S."/>
            <person name="Nilsakha T."/>
            <person name="Chanpet A."/>
            <person name="Rattanawaree P."/>
            <person name="Ingsriswang S."/>
        </authorList>
    </citation>
    <scope>NUCLEOTIDE SEQUENCE [LARGE SCALE GENOMIC DNA]</scope>
    <source>
        <strain evidence="3 4">TBRC 17307</strain>
    </source>
</reference>
<dbReference type="Proteomes" id="UP001302257">
    <property type="component" value="Chromosome"/>
</dbReference>
<keyword evidence="2" id="KW-1133">Transmembrane helix</keyword>